<dbReference type="Gene3D" id="3.40.630.30">
    <property type="match status" value="1"/>
</dbReference>
<feature type="region of interest" description="Disordered" evidence="3">
    <location>
        <begin position="150"/>
        <end position="177"/>
    </location>
</feature>
<keyword evidence="2" id="KW-0012">Acyltransferase</keyword>
<dbReference type="PANTHER" id="PTHR43877">
    <property type="entry name" value="AMINOALKYLPHOSPHONATE N-ACETYLTRANSFERASE-RELATED-RELATED"/>
    <property type="match status" value="1"/>
</dbReference>
<dbReference type="HOGENOM" id="CLU_065219_0_0_1"/>
<feature type="domain" description="N-acetyltransferase" evidence="5">
    <location>
        <begin position="179"/>
        <end position="339"/>
    </location>
</feature>
<dbReference type="SMART" id="SM00347">
    <property type="entry name" value="HTH_MARR"/>
    <property type="match status" value="1"/>
</dbReference>
<name>J6F702_TRIAS</name>
<dbReference type="RefSeq" id="XP_014183933.1">
    <property type="nucleotide sequence ID" value="XM_014328458.1"/>
</dbReference>
<evidence type="ECO:0000256" key="1">
    <source>
        <dbReference type="ARBA" id="ARBA00022679"/>
    </source>
</evidence>
<dbReference type="InterPro" id="IPR000835">
    <property type="entry name" value="HTH_MarR-typ"/>
</dbReference>
<feature type="domain" description="HTH marR-type" evidence="4">
    <location>
        <begin position="6"/>
        <end position="141"/>
    </location>
</feature>
<dbReference type="PROSITE" id="PS50995">
    <property type="entry name" value="HTH_MARR_2"/>
    <property type="match status" value="1"/>
</dbReference>
<accession>J6F702</accession>
<evidence type="ECO:0000259" key="4">
    <source>
        <dbReference type="PROSITE" id="PS50995"/>
    </source>
</evidence>
<proteinExistence type="predicted"/>
<protein>
    <submittedName>
        <fullName evidence="6">Bifunctional MarR family transcriptional regulator, N-acetyltransferase</fullName>
    </submittedName>
</protein>
<keyword evidence="1 6" id="KW-0808">Transferase</keyword>
<dbReference type="InterPro" id="IPR011991">
    <property type="entry name" value="ArsR-like_HTH"/>
</dbReference>
<dbReference type="CDD" id="cd00090">
    <property type="entry name" value="HTH_ARSR"/>
    <property type="match status" value="1"/>
</dbReference>
<dbReference type="SUPFAM" id="SSF55729">
    <property type="entry name" value="Acyl-CoA N-acyltransferases (Nat)"/>
    <property type="match status" value="1"/>
</dbReference>
<dbReference type="InterPro" id="IPR000182">
    <property type="entry name" value="GNAT_dom"/>
</dbReference>
<dbReference type="Proteomes" id="UP000002748">
    <property type="component" value="Unassembled WGS sequence"/>
</dbReference>
<evidence type="ECO:0000259" key="5">
    <source>
        <dbReference type="PROSITE" id="PS51186"/>
    </source>
</evidence>
<evidence type="ECO:0000313" key="6">
    <source>
        <dbReference type="EMBL" id="EJT52859.1"/>
    </source>
</evidence>
<dbReference type="EMBL" id="ALBS01000013">
    <property type="protein sequence ID" value="EJT52859.1"/>
    <property type="molecule type" value="Genomic_DNA"/>
</dbReference>
<organism evidence="6 7">
    <name type="scientific">Trichosporon asahii var. asahii (strain ATCC 90039 / CBS 2479 / JCM 2466 / KCTC 7840 / NBRC 103889/ NCYC 2677 / UAMH 7654)</name>
    <name type="common">Yeast</name>
    <dbReference type="NCBI Taxonomy" id="1186058"/>
    <lineage>
        <taxon>Eukaryota</taxon>
        <taxon>Fungi</taxon>
        <taxon>Dikarya</taxon>
        <taxon>Basidiomycota</taxon>
        <taxon>Agaricomycotina</taxon>
        <taxon>Tremellomycetes</taxon>
        <taxon>Trichosporonales</taxon>
        <taxon>Trichosporonaceae</taxon>
        <taxon>Trichosporon</taxon>
    </lineage>
</organism>
<dbReference type="PRINTS" id="PR00598">
    <property type="entry name" value="HTHMARR"/>
</dbReference>
<sequence length="340" mass="37749">MAIPNDMEEIHALRHFNRYYTQRISVLSPLHDADLTLADNRVLYELANPPGESTASAIGKRLDMDAGYLSRVLRKLESKGYARREQSPRDGRTTLLSLTDEGWTEYRALQERTNAEIGNMLAPLCAERREQLMQAMKTIESILDPVTAPVPATASAPTSPPAKRAKLSGTNGTEPKPEVELRDLRTGAGDLGWILSAHSELYWKEKGWNEEFERIVAKIVADFRPSDRERAWIATVNGERAGCIFLVASPGDRNFAKIRVLLVTPQARGCGLASRLVDACVSFARERGYAGIELETEAGLGPARRLYGSRGFNKVGEERSVAPNAFGVDEFVSEKWELVF</sequence>
<dbReference type="GO" id="GO:0016747">
    <property type="term" value="F:acyltransferase activity, transferring groups other than amino-acyl groups"/>
    <property type="evidence" value="ECO:0007669"/>
    <property type="project" value="InterPro"/>
</dbReference>
<evidence type="ECO:0000256" key="2">
    <source>
        <dbReference type="ARBA" id="ARBA00023315"/>
    </source>
</evidence>
<dbReference type="Gene3D" id="1.10.10.10">
    <property type="entry name" value="Winged helix-like DNA-binding domain superfamily/Winged helix DNA-binding domain"/>
    <property type="match status" value="1"/>
</dbReference>
<dbReference type="InterPro" id="IPR036390">
    <property type="entry name" value="WH_DNA-bd_sf"/>
</dbReference>
<dbReference type="OrthoDB" id="2583774at2759"/>
<dbReference type="GO" id="GO:0003700">
    <property type="term" value="F:DNA-binding transcription factor activity"/>
    <property type="evidence" value="ECO:0007669"/>
    <property type="project" value="InterPro"/>
</dbReference>
<dbReference type="InterPro" id="IPR016181">
    <property type="entry name" value="Acyl_CoA_acyltransferase"/>
</dbReference>
<evidence type="ECO:0000313" key="7">
    <source>
        <dbReference type="Proteomes" id="UP000002748"/>
    </source>
</evidence>
<comment type="caution">
    <text evidence="6">The sequence shown here is derived from an EMBL/GenBank/DDBJ whole genome shotgun (WGS) entry which is preliminary data.</text>
</comment>
<dbReference type="AlphaFoldDB" id="J6F702"/>
<dbReference type="VEuPathDB" id="FungiDB:A1Q1_00764"/>
<dbReference type="Pfam" id="PF12802">
    <property type="entry name" value="MarR_2"/>
    <property type="match status" value="1"/>
</dbReference>
<reference evidence="6 7" key="1">
    <citation type="journal article" date="2012" name="Eukaryot. Cell">
        <title>Draft genome sequence of CBS 2479, the standard type strain of Trichosporon asahii.</title>
        <authorList>
            <person name="Yang R.Y."/>
            <person name="Li H.T."/>
            <person name="Zhu H."/>
            <person name="Zhou G.P."/>
            <person name="Wang M."/>
            <person name="Wang L."/>
        </authorList>
    </citation>
    <scope>NUCLEOTIDE SEQUENCE [LARGE SCALE GENOMIC DNA]</scope>
    <source>
        <strain evidence="7">ATCC 90039 / CBS 2479 / JCM 2466 / KCTC 7840 / NCYC 2677 / UAMH 7654</strain>
    </source>
</reference>
<dbReference type="GeneID" id="25984278"/>
<gene>
    <name evidence="6" type="ORF">A1Q1_00764</name>
</gene>
<dbReference type="InterPro" id="IPR036388">
    <property type="entry name" value="WH-like_DNA-bd_sf"/>
</dbReference>
<evidence type="ECO:0000256" key="3">
    <source>
        <dbReference type="SAM" id="MobiDB-lite"/>
    </source>
</evidence>
<dbReference type="CDD" id="cd04301">
    <property type="entry name" value="NAT_SF"/>
    <property type="match status" value="1"/>
</dbReference>
<dbReference type="InterPro" id="IPR050832">
    <property type="entry name" value="Bact_Acetyltransf"/>
</dbReference>
<dbReference type="PANTHER" id="PTHR43877:SF2">
    <property type="entry name" value="AMINOALKYLPHOSPHONATE N-ACETYLTRANSFERASE-RELATED"/>
    <property type="match status" value="1"/>
</dbReference>
<dbReference type="Pfam" id="PF00583">
    <property type="entry name" value="Acetyltransf_1"/>
    <property type="match status" value="1"/>
</dbReference>
<dbReference type="SUPFAM" id="SSF46785">
    <property type="entry name" value="Winged helix' DNA-binding domain"/>
    <property type="match status" value="1"/>
</dbReference>
<dbReference type="KEGG" id="tasa:A1Q1_00764"/>
<dbReference type="PROSITE" id="PS51186">
    <property type="entry name" value="GNAT"/>
    <property type="match status" value="1"/>
</dbReference>